<dbReference type="InterPro" id="IPR021936">
    <property type="entry name" value="DUF3549"/>
</dbReference>
<name>A0ABS9D9P4_9ALTE</name>
<organism evidence="1 2">
    <name type="scientific">Paraglaciecola algarum</name>
    <dbReference type="NCBI Taxonomy" id="3050085"/>
    <lineage>
        <taxon>Bacteria</taxon>
        <taxon>Pseudomonadati</taxon>
        <taxon>Pseudomonadota</taxon>
        <taxon>Gammaproteobacteria</taxon>
        <taxon>Alteromonadales</taxon>
        <taxon>Alteromonadaceae</taxon>
        <taxon>Paraglaciecola</taxon>
    </lineage>
</organism>
<protein>
    <submittedName>
        <fullName evidence="1">DUF3549 family protein</fullName>
    </submittedName>
</protein>
<keyword evidence="2" id="KW-1185">Reference proteome</keyword>
<dbReference type="Proteomes" id="UP001521137">
    <property type="component" value="Unassembled WGS sequence"/>
</dbReference>
<dbReference type="RefSeq" id="WP_235312087.1">
    <property type="nucleotide sequence ID" value="NZ_JAKGAS010000004.1"/>
</dbReference>
<accession>A0ABS9D9P4</accession>
<gene>
    <name evidence="1" type="ORF">L0668_09580</name>
</gene>
<comment type="caution">
    <text evidence="1">The sequence shown here is derived from an EMBL/GenBank/DDBJ whole genome shotgun (WGS) entry which is preliminary data.</text>
</comment>
<dbReference type="EMBL" id="JAKGAS010000004">
    <property type="protein sequence ID" value="MCF2948356.1"/>
    <property type="molecule type" value="Genomic_DNA"/>
</dbReference>
<sequence length="340" mass="38683">MNNIDTISEFLLHAGTDYRIFDMARGIRVINSQDFLDIENGTVPAPYPRQQHIWMGVLFFNKQASKEQYIWFVKLPIDEQGLVIAAGRRQFLQIVIEALGQELDKNNNPNNQLPENPFTFVPNQQQLADFNSACRFELDVPYSEHLAKVINYLKSPVKLAWQDVPVQGIADFCRTSNEPENTDLFVKQFNYIAPELQNALAISLENNQPNSTISSFLIDWYNGGETDIQRLTLVLRAISQATDTESVQGLILQILNSEIGQDAHILMLIAARHWQYLKNDKVLELYIELLANSEPNTFIGLFSDLVQIPSIRPSMLSILRWPEKSTSLTQAIGQLFGQTN</sequence>
<evidence type="ECO:0000313" key="2">
    <source>
        <dbReference type="Proteomes" id="UP001521137"/>
    </source>
</evidence>
<reference evidence="1 2" key="1">
    <citation type="submission" date="2022-01" db="EMBL/GenBank/DDBJ databases">
        <title>Paraglaciecola sp. G1-23.</title>
        <authorList>
            <person name="Jin M.S."/>
            <person name="Han D.M."/>
            <person name="Kim H.M."/>
            <person name="Jeon C.O."/>
        </authorList>
    </citation>
    <scope>NUCLEOTIDE SEQUENCE [LARGE SCALE GENOMIC DNA]</scope>
    <source>
        <strain evidence="1 2">G1-23</strain>
    </source>
</reference>
<proteinExistence type="predicted"/>
<evidence type="ECO:0000313" key="1">
    <source>
        <dbReference type="EMBL" id="MCF2948356.1"/>
    </source>
</evidence>
<dbReference type="Pfam" id="PF12069">
    <property type="entry name" value="DUF3549"/>
    <property type="match status" value="1"/>
</dbReference>